<dbReference type="OrthoDB" id="5812126at2759"/>
<sequence length="68" mass="7156">MASRYNDCGQHGIYHTFGGTAAHAVPQLTLSDDGDTLCVRNGSARASLRMPAKQDHQVQAGPGNSCVN</sequence>
<dbReference type="Proteomes" id="UP000271098">
    <property type="component" value="Unassembled WGS sequence"/>
</dbReference>
<feature type="region of interest" description="Disordered" evidence="1">
    <location>
        <begin position="45"/>
        <end position="68"/>
    </location>
</feature>
<evidence type="ECO:0000256" key="1">
    <source>
        <dbReference type="SAM" id="MobiDB-lite"/>
    </source>
</evidence>
<evidence type="ECO:0000313" key="4">
    <source>
        <dbReference type="WBParaSite" id="GPUH_0000753201-mRNA-1"/>
    </source>
</evidence>
<dbReference type="WBParaSite" id="GPUH_0000753201-mRNA-1">
    <property type="protein sequence ID" value="GPUH_0000753201-mRNA-1"/>
    <property type="gene ID" value="GPUH_0000753201"/>
</dbReference>
<reference evidence="4" key="1">
    <citation type="submission" date="2016-06" db="UniProtKB">
        <authorList>
            <consortium name="WormBaseParasite"/>
        </authorList>
    </citation>
    <scope>IDENTIFICATION</scope>
</reference>
<keyword evidence="3" id="KW-1185">Reference proteome</keyword>
<accession>A0A183DFN2</accession>
<evidence type="ECO:0000313" key="2">
    <source>
        <dbReference type="EMBL" id="VDK58637.1"/>
    </source>
</evidence>
<dbReference type="AlphaFoldDB" id="A0A183DFN2"/>
<reference evidence="2 3" key="2">
    <citation type="submission" date="2018-11" db="EMBL/GenBank/DDBJ databases">
        <authorList>
            <consortium name="Pathogen Informatics"/>
        </authorList>
    </citation>
    <scope>NUCLEOTIDE SEQUENCE [LARGE SCALE GENOMIC DNA]</scope>
</reference>
<name>A0A183DFN2_9BILA</name>
<gene>
    <name evidence="2" type="ORF">GPUH_LOCUS7521</name>
</gene>
<protein>
    <submittedName>
        <fullName evidence="4">SHSP domain-containing protein</fullName>
    </submittedName>
</protein>
<proteinExistence type="predicted"/>
<dbReference type="EMBL" id="UYRT01019628">
    <property type="protein sequence ID" value="VDK58637.1"/>
    <property type="molecule type" value="Genomic_DNA"/>
</dbReference>
<organism evidence="4">
    <name type="scientific">Gongylonema pulchrum</name>
    <dbReference type="NCBI Taxonomy" id="637853"/>
    <lineage>
        <taxon>Eukaryota</taxon>
        <taxon>Metazoa</taxon>
        <taxon>Ecdysozoa</taxon>
        <taxon>Nematoda</taxon>
        <taxon>Chromadorea</taxon>
        <taxon>Rhabditida</taxon>
        <taxon>Spirurina</taxon>
        <taxon>Spiruromorpha</taxon>
        <taxon>Spiruroidea</taxon>
        <taxon>Gongylonematidae</taxon>
        <taxon>Gongylonema</taxon>
    </lineage>
</organism>
<evidence type="ECO:0000313" key="3">
    <source>
        <dbReference type="Proteomes" id="UP000271098"/>
    </source>
</evidence>